<organism evidence="1 2">
    <name type="scientific">Caproicibacterium argilliputei</name>
    <dbReference type="NCBI Taxonomy" id="3030016"/>
    <lineage>
        <taxon>Bacteria</taxon>
        <taxon>Bacillati</taxon>
        <taxon>Bacillota</taxon>
        <taxon>Clostridia</taxon>
        <taxon>Eubacteriales</taxon>
        <taxon>Oscillospiraceae</taxon>
        <taxon>Caproicibacterium</taxon>
    </lineage>
</organism>
<dbReference type="AlphaFoldDB" id="A0AA97DBQ8"/>
<proteinExistence type="predicted"/>
<dbReference type="InterPro" id="IPR043740">
    <property type="entry name" value="DUF5685"/>
</dbReference>
<name>A0AA97DBQ8_9FIRM</name>
<dbReference type="RefSeq" id="WP_275846067.1">
    <property type="nucleotide sequence ID" value="NZ_CP135996.1"/>
</dbReference>
<reference evidence="1" key="2">
    <citation type="submission" date="2024-06" db="EMBL/GenBank/DDBJ databases">
        <title>Caproicibacterium argilliputei sp. nov, a novel caproic acid producing anaerobic bacterium isolated from pit mud.</title>
        <authorList>
            <person name="Xia S."/>
        </authorList>
    </citation>
    <scope>NUCLEOTIDE SEQUENCE</scope>
    <source>
        <strain evidence="1">ZCY20-5</strain>
    </source>
</reference>
<reference evidence="1" key="1">
    <citation type="submission" date="2023-09" db="EMBL/GenBank/DDBJ databases">
        <authorList>
            <person name="Zeng C."/>
        </authorList>
    </citation>
    <scope>NUCLEOTIDE SEQUENCE</scope>
    <source>
        <strain evidence="1">ZCY20-5</strain>
    </source>
</reference>
<gene>
    <name evidence="1" type="ORF">PXC00_06540</name>
</gene>
<dbReference type="EMBL" id="CP135996">
    <property type="protein sequence ID" value="WOC33519.1"/>
    <property type="molecule type" value="Genomic_DNA"/>
</dbReference>
<dbReference type="Pfam" id="PF18937">
    <property type="entry name" value="DUF5685"/>
    <property type="match status" value="1"/>
</dbReference>
<dbReference type="Proteomes" id="UP001300604">
    <property type="component" value="Chromosome"/>
</dbReference>
<accession>A0AA97DBQ8</accession>
<keyword evidence="2" id="KW-1185">Reference proteome</keyword>
<evidence type="ECO:0000313" key="1">
    <source>
        <dbReference type="EMBL" id="WOC33519.1"/>
    </source>
</evidence>
<protein>
    <submittedName>
        <fullName evidence="1">DUF5685 family protein</fullName>
    </submittedName>
</protein>
<dbReference type="KEGG" id="carl:PXC00_06540"/>
<evidence type="ECO:0000313" key="2">
    <source>
        <dbReference type="Proteomes" id="UP001300604"/>
    </source>
</evidence>
<sequence length="291" mass="32804">MFGYIRPKKPELLVREYEAYRSVYCGVCKTLGRRYGVVSRLALSYDSTFYAMLLLSLHDVCPNFQRKRCVANPLKKCTFCVGVEPDLQQAAALCVLLTVQKLRDDRQDKGRWSRLRARLLLPLTHRAYRKAAADYPWMAQEAGACIAAQAKAETPESDLDTCAAPSAEMLAKIFAHEAGEDSAQHRILWETGYFLGRWIYLIDAADDLQKDAASGDFNWFVRQYGVTADSTEEALSEARGKANGCLNLTMSRLGAAFELLEMKNFAPVLRNIVEQGLPDIQKQLLFKKETK</sequence>